<evidence type="ECO:0000313" key="2">
    <source>
        <dbReference type="Proteomes" id="UP001185012"/>
    </source>
</evidence>
<accession>A0ABU1IK29</accession>
<gene>
    <name evidence="1" type="ORF">JOE21_001131</name>
</gene>
<name>A0ABU1IK29_9BACL</name>
<protein>
    <submittedName>
        <fullName evidence="1">Uncharacterized protein</fullName>
    </submittedName>
</protein>
<comment type="caution">
    <text evidence="1">The sequence shown here is derived from an EMBL/GenBank/DDBJ whole genome shotgun (WGS) entry which is preliminary data.</text>
</comment>
<organism evidence="1 2">
    <name type="scientific">Desmospora profundinema</name>
    <dbReference type="NCBI Taxonomy" id="1571184"/>
    <lineage>
        <taxon>Bacteria</taxon>
        <taxon>Bacillati</taxon>
        <taxon>Bacillota</taxon>
        <taxon>Bacilli</taxon>
        <taxon>Bacillales</taxon>
        <taxon>Thermoactinomycetaceae</taxon>
        <taxon>Desmospora</taxon>
    </lineage>
</organism>
<proteinExistence type="predicted"/>
<sequence length="81" mass="8621">MIAPPVLAQNLTKIAPMRANIENQNAAAPLLRIPSSSVTSAFVRRVYMSGGGRAGGLSSISMQKAQRIPSLRLFLNTTVVL</sequence>
<keyword evidence="2" id="KW-1185">Reference proteome</keyword>
<reference evidence="1 2" key="1">
    <citation type="submission" date="2023-07" db="EMBL/GenBank/DDBJ databases">
        <title>Genomic Encyclopedia of Type Strains, Phase IV (KMG-IV): sequencing the most valuable type-strain genomes for metagenomic binning, comparative biology and taxonomic classification.</title>
        <authorList>
            <person name="Goeker M."/>
        </authorList>
    </citation>
    <scope>NUCLEOTIDE SEQUENCE [LARGE SCALE GENOMIC DNA]</scope>
    <source>
        <strain evidence="1 2">DSM 45903</strain>
    </source>
</reference>
<dbReference type="EMBL" id="JAVDQG010000002">
    <property type="protein sequence ID" value="MDR6225140.1"/>
    <property type="molecule type" value="Genomic_DNA"/>
</dbReference>
<evidence type="ECO:0000313" key="1">
    <source>
        <dbReference type="EMBL" id="MDR6225140.1"/>
    </source>
</evidence>
<dbReference type="Proteomes" id="UP001185012">
    <property type="component" value="Unassembled WGS sequence"/>
</dbReference>